<evidence type="ECO:0000259" key="6">
    <source>
        <dbReference type="Pfam" id="PF01782"/>
    </source>
</evidence>
<dbReference type="Gene3D" id="2.30.30.240">
    <property type="entry name" value="PRC-barrel domain"/>
    <property type="match status" value="1"/>
</dbReference>
<keyword evidence="4 5" id="KW-0143">Chaperone</keyword>
<dbReference type="Proteomes" id="UP000664034">
    <property type="component" value="Unassembled WGS sequence"/>
</dbReference>
<dbReference type="SUPFAM" id="SSF50346">
    <property type="entry name" value="PRC-barrel domain"/>
    <property type="match status" value="1"/>
</dbReference>
<dbReference type="PANTHER" id="PTHR33692">
    <property type="entry name" value="RIBOSOME MATURATION FACTOR RIMM"/>
    <property type="match status" value="1"/>
</dbReference>
<comment type="subunit">
    <text evidence="5">Binds ribosomal protein uS19.</text>
</comment>
<evidence type="ECO:0000256" key="2">
    <source>
        <dbReference type="ARBA" id="ARBA00022517"/>
    </source>
</evidence>
<dbReference type="AlphaFoldDB" id="A0A939K3R5"/>
<dbReference type="EMBL" id="JAFMYV010000002">
    <property type="protein sequence ID" value="MBO0935903.1"/>
    <property type="molecule type" value="Genomic_DNA"/>
</dbReference>
<dbReference type="InterPro" id="IPR002676">
    <property type="entry name" value="RimM_N"/>
</dbReference>
<keyword evidence="9" id="KW-1185">Reference proteome</keyword>
<evidence type="ECO:0000256" key="5">
    <source>
        <dbReference type="HAMAP-Rule" id="MF_00014"/>
    </source>
</evidence>
<dbReference type="Pfam" id="PF01782">
    <property type="entry name" value="RimM"/>
    <property type="match status" value="1"/>
</dbReference>
<comment type="caution">
    <text evidence="8">The sequence shown here is derived from an EMBL/GenBank/DDBJ whole genome shotgun (WGS) entry which is preliminary data.</text>
</comment>
<dbReference type="RefSeq" id="WP_207363462.1">
    <property type="nucleotide sequence ID" value="NZ_JAFMYV010000002.1"/>
</dbReference>
<comment type="domain">
    <text evidence="5">The PRC barrel domain binds ribosomal protein uS19.</text>
</comment>
<dbReference type="GO" id="GO:0043022">
    <property type="term" value="F:ribosome binding"/>
    <property type="evidence" value="ECO:0007669"/>
    <property type="project" value="InterPro"/>
</dbReference>
<evidence type="ECO:0000313" key="8">
    <source>
        <dbReference type="EMBL" id="MBO0935903.1"/>
    </source>
</evidence>
<name>A0A939K3R5_9BACT</name>
<accession>A0A939K3R5</accession>
<dbReference type="GO" id="GO:0005840">
    <property type="term" value="C:ribosome"/>
    <property type="evidence" value="ECO:0007669"/>
    <property type="project" value="InterPro"/>
</dbReference>
<dbReference type="Gene3D" id="2.40.30.60">
    <property type="entry name" value="RimM"/>
    <property type="match status" value="1"/>
</dbReference>
<dbReference type="InterPro" id="IPR056792">
    <property type="entry name" value="PRC_RimM"/>
</dbReference>
<keyword evidence="3 5" id="KW-0698">rRNA processing</keyword>
<evidence type="ECO:0000259" key="7">
    <source>
        <dbReference type="Pfam" id="PF24986"/>
    </source>
</evidence>
<dbReference type="SUPFAM" id="SSF50447">
    <property type="entry name" value="Translation proteins"/>
    <property type="match status" value="1"/>
</dbReference>
<dbReference type="Pfam" id="PF24986">
    <property type="entry name" value="PRC_RimM"/>
    <property type="match status" value="1"/>
</dbReference>
<dbReference type="HAMAP" id="MF_00014">
    <property type="entry name" value="Ribosome_mat_RimM"/>
    <property type="match status" value="1"/>
</dbReference>
<dbReference type="NCBIfam" id="TIGR02273">
    <property type="entry name" value="16S_RimM"/>
    <property type="match status" value="1"/>
</dbReference>
<proteinExistence type="inferred from homology"/>
<feature type="domain" description="Ribosome maturation factor RimM PRC barrel" evidence="7">
    <location>
        <begin position="103"/>
        <end position="169"/>
    </location>
</feature>
<keyword evidence="1 5" id="KW-0963">Cytoplasm</keyword>
<sequence length="190" mass="21323">MTKDDCFQLGHITKTHGLHGEVVFFLDVDDPDEYDDLESILIEVRGELLPYFIESISINRDRAIVALEGVDTIDEGKKLINCPLWMPLDNLEEITDPDRFYYHEIIGYQIIDEADGALGTVSSVVTMATQDLIEMNYKGQEMLIPINSAIVKTVDREAKALHVALPEGLLAVYLSDVNAKPDDADPDEER</sequence>
<dbReference type="GO" id="GO:0005737">
    <property type="term" value="C:cytoplasm"/>
    <property type="evidence" value="ECO:0007669"/>
    <property type="project" value="UniProtKB-SubCell"/>
</dbReference>
<dbReference type="GO" id="GO:0042274">
    <property type="term" value="P:ribosomal small subunit biogenesis"/>
    <property type="evidence" value="ECO:0007669"/>
    <property type="project" value="UniProtKB-UniRule"/>
</dbReference>
<dbReference type="InterPro" id="IPR011033">
    <property type="entry name" value="PRC_barrel-like_sf"/>
</dbReference>
<comment type="function">
    <text evidence="5">An accessory protein needed during the final step in the assembly of 30S ribosomal subunit, possibly for assembly of the head region. Essential for efficient processing of 16S rRNA. May be needed both before and after RbfA during the maturation of 16S rRNA. It has affinity for free ribosomal 30S subunits but not for 70S ribosomes.</text>
</comment>
<evidence type="ECO:0000256" key="4">
    <source>
        <dbReference type="ARBA" id="ARBA00023186"/>
    </source>
</evidence>
<evidence type="ECO:0000256" key="3">
    <source>
        <dbReference type="ARBA" id="ARBA00022552"/>
    </source>
</evidence>
<dbReference type="PANTHER" id="PTHR33692:SF1">
    <property type="entry name" value="RIBOSOME MATURATION FACTOR RIMM"/>
    <property type="match status" value="1"/>
</dbReference>
<organism evidence="8 9">
    <name type="scientific">Fibrella rubiginis</name>
    <dbReference type="NCBI Taxonomy" id="2817060"/>
    <lineage>
        <taxon>Bacteria</taxon>
        <taxon>Pseudomonadati</taxon>
        <taxon>Bacteroidota</taxon>
        <taxon>Cytophagia</taxon>
        <taxon>Cytophagales</taxon>
        <taxon>Spirosomataceae</taxon>
        <taxon>Fibrella</taxon>
    </lineage>
</organism>
<protein>
    <recommendedName>
        <fullName evidence="5">Ribosome maturation factor RimM</fullName>
    </recommendedName>
</protein>
<evidence type="ECO:0000256" key="1">
    <source>
        <dbReference type="ARBA" id="ARBA00022490"/>
    </source>
</evidence>
<dbReference type="InterPro" id="IPR036976">
    <property type="entry name" value="RimM_N_sf"/>
</dbReference>
<evidence type="ECO:0000313" key="9">
    <source>
        <dbReference type="Proteomes" id="UP000664034"/>
    </source>
</evidence>
<comment type="similarity">
    <text evidence="5">Belongs to the RimM family.</text>
</comment>
<keyword evidence="2 5" id="KW-0690">Ribosome biogenesis</keyword>
<comment type="subcellular location">
    <subcellularLocation>
        <location evidence="5">Cytoplasm</location>
    </subcellularLocation>
</comment>
<reference evidence="8" key="1">
    <citation type="submission" date="2021-03" db="EMBL/GenBank/DDBJ databases">
        <title>Fibrella sp. HMF5335 genome sequencing and assembly.</title>
        <authorList>
            <person name="Kang H."/>
            <person name="Kim H."/>
            <person name="Bae S."/>
            <person name="Joh K."/>
        </authorList>
    </citation>
    <scope>NUCLEOTIDE SEQUENCE</scope>
    <source>
        <strain evidence="8">HMF5335</strain>
    </source>
</reference>
<feature type="domain" description="RimM N-terminal" evidence="6">
    <location>
        <begin position="9"/>
        <end position="87"/>
    </location>
</feature>
<dbReference type="InterPro" id="IPR009000">
    <property type="entry name" value="Transl_B-barrel_sf"/>
</dbReference>
<dbReference type="InterPro" id="IPR011961">
    <property type="entry name" value="RimM"/>
</dbReference>
<gene>
    <name evidence="5 8" type="primary">rimM</name>
    <name evidence="8" type="ORF">J2I47_05025</name>
</gene>
<dbReference type="GO" id="GO:0006364">
    <property type="term" value="P:rRNA processing"/>
    <property type="evidence" value="ECO:0007669"/>
    <property type="project" value="UniProtKB-UniRule"/>
</dbReference>